<name>A0A4U5U724_COLLU</name>
<protein>
    <submittedName>
        <fullName evidence="1">Uncharacterized protein</fullName>
    </submittedName>
</protein>
<proteinExistence type="predicted"/>
<dbReference type="AlphaFoldDB" id="A0A4U5U724"/>
<dbReference type="Proteomes" id="UP000298787">
    <property type="component" value="Chromosome 4"/>
</dbReference>
<sequence length="119" mass="12486">MITYGVRGNTQPPLTCPLPAEKQGVRITAIIKEDDARNCDAENYVVGGATTIKRAALAPIGECVVGYRGASNPSLPWIEGGVVSGCNQFKDMSAAMSSMVLATAHCSVPLCEWEPAAAF</sequence>
<evidence type="ECO:0000313" key="2">
    <source>
        <dbReference type="Proteomes" id="UP000298787"/>
    </source>
</evidence>
<gene>
    <name evidence="1" type="ORF">D9C73_004130</name>
</gene>
<keyword evidence="2" id="KW-1185">Reference proteome</keyword>
<reference evidence="1 2" key="1">
    <citation type="submission" date="2019-01" db="EMBL/GenBank/DDBJ databases">
        <title>Genome Assembly of Collichthys lucidus.</title>
        <authorList>
            <person name="Cai M."/>
            <person name="Xiao S."/>
        </authorList>
    </citation>
    <scope>NUCLEOTIDE SEQUENCE [LARGE SCALE GENOMIC DNA]</scope>
    <source>
        <strain evidence="1">JT15FE1705JMU</strain>
        <tissue evidence="1">Muscle</tissue>
    </source>
</reference>
<evidence type="ECO:0000313" key="1">
    <source>
        <dbReference type="EMBL" id="TKS70063.1"/>
    </source>
</evidence>
<dbReference type="EMBL" id="CM014081">
    <property type="protein sequence ID" value="TKS70063.1"/>
    <property type="molecule type" value="Genomic_DNA"/>
</dbReference>
<organism evidence="1 2">
    <name type="scientific">Collichthys lucidus</name>
    <name type="common">Big head croaker</name>
    <name type="synonym">Sciaena lucida</name>
    <dbReference type="NCBI Taxonomy" id="240159"/>
    <lineage>
        <taxon>Eukaryota</taxon>
        <taxon>Metazoa</taxon>
        <taxon>Chordata</taxon>
        <taxon>Craniata</taxon>
        <taxon>Vertebrata</taxon>
        <taxon>Euteleostomi</taxon>
        <taxon>Actinopterygii</taxon>
        <taxon>Neopterygii</taxon>
        <taxon>Teleostei</taxon>
        <taxon>Neoteleostei</taxon>
        <taxon>Acanthomorphata</taxon>
        <taxon>Eupercaria</taxon>
        <taxon>Sciaenidae</taxon>
        <taxon>Collichthys</taxon>
    </lineage>
</organism>
<accession>A0A4U5U724</accession>